<dbReference type="PANTHER" id="PTHR46797">
    <property type="entry name" value="HTH-TYPE TRANSCRIPTIONAL REGULATOR"/>
    <property type="match status" value="1"/>
</dbReference>
<dbReference type="InterPro" id="IPR050807">
    <property type="entry name" value="TransReg_Diox_bact_type"/>
</dbReference>
<keyword evidence="1" id="KW-0238">DNA-binding</keyword>
<dbReference type="CDD" id="cd00093">
    <property type="entry name" value="HTH_XRE"/>
    <property type="match status" value="1"/>
</dbReference>
<dbReference type="GO" id="GO:0005829">
    <property type="term" value="C:cytosol"/>
    <property type="evidence" value="ECO:0007669"/>
    <property type="project" value="TreeGrafter"/>
</dbReference>
<dbReference type="InterPro" id="IPR011051">
    <property type="entry name" value="RmlC_Cupin_sf"/>
</dbReference>
<evidence type="ECO:0000313" key="4">
    <source>
        <dbReference type="Proteomes" id="UP000580856"/>
    </source>
</evidence>
<dbReference type="InterPro" id="IPR013096">
    <property type="entry name" value="Cupin_2"/>
</dbReference>
<evidence type="ECO:0000256" key="1">
    <source>
        <dbReference type="ARBA" id="ARBA00023125"/>
    </source>
</evidence>
<proteinExistence type="predicted"/>
<name>A0A846QU56_9BACT</name>
<dbReference type="GO" id="GO:0003700">
    <property type="term" value="F:DNA-binding transcription factor activity"/>
    <property type="evidence" value="ECO:0007669"/>
    <property type="project" value="TreeGrafter"/>
</dbReference>
<dbReference type="Proteomes" id="UP000580856">
    <property type="component" value="Unassembled WGS sequence"/>
</dbReference>
<dbReference type="CDD" id="cd02209">
    <property type="entry name" value="cupin_XRE_C"/>
    <property type="match status" value="1"/>
</dbReference>
<organism evidence="3 4">
    <name type="scientific">Desulfobaculum xiamenense</name>
    <dbReference type="NCBI Taxonomy" id="995050"/>
    <lineage>
        <taxon>Bacteria</taxon>
        <taxon>Pseudomonadati</taxon>
        <taxon>Thermodesulfobacteriota</taxon>
        <taxon>Desulfovibrionia</taxon>
        <taxon>Desulfovibrionales</taxon>
        <taxon>Desulfovibrionaceae</taxon>
        <taxon>Desulfobaculum</taxon>
    </lineage>
</organism>
<dbReference type="SUPFAM" id="SSF47413">
    <property type="entry name" value="lambda repressor-like DNA-binding domains"/>
    <property type="match status" value="1"/>
</dbReference>
<dbReference type="SMART" id="SM00530">
    <property type="entry name" value="HTH_XRE"/>
    <property type="match status" value="1"/>
</dbReference>
<accession>A0A846QU56</accession>
<dbReference type="InterPro" id="IPR001387">
    <property type="entry name" value="Cro/C1-type_HTH"/>
</dbReference>
<dbReference type="PROSITE" id="PS50943">
    <property type="entry name" value="HTH_CROC1"/>
    <property type="match status" value="1"/>
</dbReference>
<dbReference type="Gene3D" id="1.10.260.40">
    <property type="entry name" value="lambda repressor-like DNA-binding domains"/>
    <property type="match status" value="1"/>
</dbReference>
<dbReference type="GO" id="GO:0003677">
    <property type="term" value="F:DNA binding"/>
    <property type="evidence" value="ECO:0007669"/>
    <property type="project" value="UniProtKB-KW"/>
</dbReference>
<dbReference type="InterPro" id="IPR010982">
    <property type="entry name" value="Lambda_DNA-bd_dom_sf"/>
</dbReference>
<dbReference type="Pfam" id="PF01381">
    <property type="entry name" value="HTH_3"/>
    <property type="match status" value="1"/>
</dbReference>
<protein>
    <submittedName>
        <fullName evidence="3">Transcriptional regulator with XRE-family HTH domain</fullName>
    </submittedName>
</protein>
<dbReference type="InterPro" id="IPR014710">
    <property type="entry name" value="RmlC-like_jellyroll"/>
</dbReference>
<dbReference type="PANTHER" id="PTHR46797:SF19">
    <property type="entry name" value="BLL2473 PROTEIN"/>
    <property type="match status" value="1"/>
</dbReference>
<evidence type="ECO:0000259" key="2">
    <source>
        <dbReference type="PROSITE" id="PS50943"/>
    </source>
</evidence>
<dbReference type="RefSeq" id="WP_167942114.1">
    <property type="nucleotide sequence ID" value="NZ_JAATJA010000003.1"/>
</dbReference>
<dbReference type="EMBL" id="JAATJA010000003">
    <property type="protein sequence ID" value="NJB69025.1"/>
    <property type="molecule type" value="Genomic_DNA"/>
</dbReference>
<dbReference type="AlphaFoldDB" id="A0A846QU56"/>
<evidence type="ECO:0000313" key="3">
    <source>
        <dbReference type="EMBL" id="NJB69025.1"/>
    </source>
</evidence>
<keyword evidence="4" id="KW-1185">Reference proteome</keyword>
<dbReference type="Gene3D" id="2.60.120.10">
    <property type="entry name" value="Jelly Rolls"/>
    <property type="match status" value="1"/>
</dbReference>
<dbReference type="SUPFAM" id="SSF51182">
    <property type="entry name" value="RmlC-like cupins"/>
    <property type="match status" value="1"/>
</dbReference>
<dbReference type="Pfam" id="PF07883">
    <property type="entry name" value="Cupin_2"/>
    <property type="match status" value="1"/>
</dbReference>
<feature type="domain" description="HTH cro/C1-type" evidence="2">
    <location>
        <begin position="10"/>
        <end position="64"/>
    </location>
</feature>
<gene>
    <name evidence="3" type="ORF">GGQ74_002719</name>
</gene>
<reference evidence="3 4" key="1">
    <citation type="submission" date="2020-03" db="EMBL/GenBank/DDBJ databases">
        <title>Genomic Encyclopedia of Type Strains, Phase IV (KMG-IV): sequencing the most valuable type-strain genomes for metagenomic binning, comparative biology and taxonomic classification.</title>
        <authorList>
            <person name="Goeker M."/>
        </authorList>
    </citation>
    <scope>NUCLEOTIDE SEQUENCE [LARGE SCALE GENOMIC DNA]</scope>
    <source>
        <strain evidence="3 4">DSM 24233</strain>
    </source>
</reference>
<sequence>MDNGKIGTRIKNFRERKGWSIDELAQRAKLDASFVDAVESGSVKPALGMMVKLARALGTRLGTFMDDELTTDPLIVRLADRKEETVAHASGKNSPDMVYYHLGRGKADRSMEPFFIRLEPSADEPKLSSHEGEEFIVVVSGEVQLVYGNETHVLGPGDSMYYNSVVPHFVGAHGASEAEIYAVVYVPA</sequence>
<comment type="caution">
    <text evidence="3">The sequence shown here is derived from an EMBL/GenBank/DDBJ whole genome shotgun (WGS) entry which is preliminary data.</text>
</comment>